<proteinExistence type="predicted"/>
<evidence type="ECO:0000313" key="6">
    <source>
        <dbReference type="Proteomes" id="UP000182888"/>
    </source>
</evidence>
<accession>A0A0K2W0P8</accession>
<dbReference type="SUPFAM" id="SSF46689">
    <property type="entry name" value="Homeodomain-like"/>
    <property type="match status" value="1"/>
</dbReference>
<dbReference type="Pfam" id="PF00440">
    <property type="entry name" value="TetR_N"/>
    <property type="match status" value="1"/>
</dbReference>
<protein>
    <submittedName>
        <fullName evidence="5">Transcriptional regulator</fullName>
    </submittedName>
</protein>
<dbReference type="Proteomes" id="UP000182888">
    <property type="component" value="Unassembled WGS sequence"/>
</dbReference>
<dbReference type="PRINTS" id="PR00455">
    <property type="entry name" value="HTHTETR"/>
</dbReference>
<dbReference type="Gene3D" id="1.10.357.10">
    <property type="entry name" value="Tetracycline Repressor, domain 2"/>
    <property type="match status" value="1"/>
</dbReference>
<dbReference type="GO" id="GO:0003677">
    <property type="term" value="F:DNA binding"/>
    <property type="evidence" value="ECO:0007669"/>
    <property type="project" value="UniProtKB-UniRule"/>
</dbReference>
<name>A0A0K2W0P8_MESPL</name>
<reference evidence="6" key="1">
    <citation type="submission" date="2014-08" db="EMBL/GenBank/DDBJ databases">
        <authorList>
            <person name="Edwards T."/>
        </authorList>
    </citation>
    <scope>NUCLEOTIDE SEQUENCE [LARGE SCALE GENOMIC DNA]</scope>
</reference>
<feature type="region of interest" description="Disordered" evidence="3">
    <location>
        <begin position="1"/>
        <end position="26"/>
    </location>
</feature>
<dbReference type="InterPro" id="IPR050624">
    <property type="entry name" value="HTH-type_Tx_Regulator"/>
</dbReference>
<organism evidence="5 6">
    <name type="scientific">Mesorhizobium plurifarium</name>
    <dbReference type="NCBI Taxonomy" id="69974"/>
    <lineage>
        <taxon>Bacteria</taxon>
        <taxon>Pseudomonadati</taxon>
        <taxon>Pseudomonadota</taxon>
        <taxon>Alphaproteobacteria</taxon>
        <taxon>Hyphomicrobiales</taxon>
        <taxon>Phyllobacteriaceae</taxon>
        <taxon>Mesorhizobium</taxon>
    </lineage>
</organism>
<evidence type="ECO:0000256" key="1">
    <source>
        <dbReference type="ARBA" id="ARBA00023125"/>
    </source>
</evidence>
<dbReference type="Gene3D" id="1.10.10.60">
    <property type="entry name" value="Homeodomain-like"/>
    <property type="match status" value="1"/>
</dbReference>
<evidence type="ECO:0000256" key="3">
    <source>
        <dbReference type="SAM" id="MobiDB-lite"/>
    </source>
</evidence>
<evidence type="ECO:0000313" key="5">
    <source>
        <dbReference type="EMBL" id="CDX58777.1"/>
    </source>
</evidence>
<dbReference type="InterPro" id="IPR001647">
    <property type="entry name" value="HTH_TetR"/>
</dbReference>
<dbReference type="InterPro" id="IPR009057">
    <property type="entry name" value="Homeodomain-like_sf"/>
</dbReference>
<dbReference type="PANTHER" id="PTHR43479:SF11">
    <property type="entry name" value="ACREF_ENVCD OPERON REPRESSOR-RELATED"/>
    <property type="match status" value="1"/>
</dbReference>
<feature type="domain" description="HTH tetR-type" evidence="4">
    <location>
        <begin position="31"/>
        <end position="91"/>
    </location>
</feature>
<gene>
    <name evidence="5" type="ORF">MPL1032_240254</name>
</gene>
<dbReference type="PROSITE" id="PS50977">
    <property type="entry name" value="HTH_TETR_2"/>
    <property type="match status" value="1"/>
</dbReference>
<evidence type="ECO:0000259" key="4">
    <source>
        <dbReference type="PROSITE" id="PS50977"/>
    </source>
</evidence>
<feature type="DNA-binding region" description="H-T-H motif" evidence="2">
    <location>
        <begin position="54"/>
        <end position="73"/>
    </location>
</feature>
<dbReference type="PANTHER" id="PTHR43479">
    <property type="entry name" value="ACREF/ENVCD OPERON REPRESSOR-RELATED"/>
    <property type="match status" value="1"/>
</dbReference>
<keyword evidence="1 2" id="KW-0238">DNA-binding</keyword>
<dbReference type="AlphaFoldDB" id="A0A0K2W0P8"/>
<dbReference type="EMBL" id="CCND01000017">
    <property type="protein sequence ID" value="CDX58777.1"/>
    <property type="molecule type" value="Genomic_DNA"/>
</dbReference>
<evidence type="ECO:0000256" key="2">
    <source>
        <dbReference type="PROSITE-ProRule" id="PRU00335"/>
    </source>
</evidence>
<sequence length="221" mass="24549">MNGPAIPTESGSHATPARGAKGRLTRAEKAEATRSRLFEAAVEIVGESGYAATSVALITSRAEVAQGTFYNYFESRQDLLDQLLPVISDKLHDMVRARVRAAPDNALGRERARISAFFEFLETAPHLFKILSEGPVQAPLGFRRHLDQQTASYRRALAFELERGNLIVTDPEELEVVVQMLLSSREYLSARFCFVDGHFTRPPAFVVDVYMKLVTGTVFKS</sequence>